<evidence type="ECO:0000313" key="2">
    <source>
        <dbReference type="EMBL" id="KAH3853853.1"/>
    </source>
</evidence>
<protein>
    <recommendedName>
        <fullName evidence="1">Reverse transcriptase domain-containing protein</fullName>
    </recommendedName>
</protein>
<organism evidence="2 3">
    <name type="scientific">Dreissena polymorpha</name>
    <name type="common">Zebra mussel</name>
    <name type="synonym">Mytilus polymorpha</name>
    <dbReference type="NCBI Taxonomy" id="45954"/>
    <lineage>
        <taxon>Eukaryota</taxon>
        <taxon>Metazoa</taxon>
        <taxon>Spiralia</taxon>
        <taxon>Lophotrochozoa</taxon>
        <taxon>Mollusca</taxon>
        <taxon>Bivalvia</taxon>
        <taxon>Autobranchia</taxon>
        <taxon>Heteroconchia</taxon>
        <taxon>Euheterodonta</taxon>
        <taxon>Imparidentia</taxon>
        <taxon>Neoheterodontei</taxon>
        <taxon>Myida</taxon>
        <taxon>Dreissenoidea</taxon>
        <taxon>Dreissenidae</taxon>
        <taxon>Dreissena</taxon>
    </lineage>
</organism>
<dbReference type="SUPFAM" id="SSF56219">
    <property type="entry name" value="DNase I-like"/>
    <property type="match status" value="1"/>
</dbReference>
<sequence length="1021" mass="118730">MHDMYDVNIFELLESDINFFNNKGKVFITGDTNARTGNKADFIDNDRSLGDFDLFEIDSPLQRAARDSGTNRFGDYLLDVCKSSNIRIVNGRLFRDKEVGKLTCFTHNGASTVDYLLTSVKKFHDLTDFNVHDFTEFSNHAPVTFALRTHNPVTNGKNNQRVYVKWKPEYRDNFVHDILNGAQELEHNLQSGVHSRCDPDLLVSEFTDFLNKRGEKYFKHVVSNYGINDHNRFASADTNKQRWFNEECKAKRTEYIQTVYQYNLIKNIHTRTTMLAARKEYKYLCRKMKSKFNREQGMKLNNMSRKKPREFWKLFKQKTVSPKADNISLQEFYEYFNTLAAEADVNANNDESDSYLRQFDNIENPVSSYPDLDKPISAEEIIKATRRLNNNKTGSNDNIIYEYFKETVQIIVKPLEILFNYILDTKQFPKSWSTGVIIPVYKRADSSDPNNFRGITLISCFAKLFTGVINERLKSWAETYDILTDAQFGFKPNCSTADAIFILNHLIEKQLHSKKKLFCCYVDYRKAYDLINRGQLWHKMILSGIDGKLISLIRSMYSEVKLQAKHMGSLSDLFSSKVGLLQGEITSPIMFSLFINDIEFNLQNGLNAGITLDQLSIYLLLFADDAVIFSETIEGLQESLNNLESYCDKWNLTVNIDKTKIMVFRKGGALSKKCKWTYKEKEIEIVSNFNYLGIVMSSGGSFIPATNTLYGKATRAMNSLFCITKDMDVPINVMFKLFDAYVLSILNYNCEVWGFITATNIERIHRKFCKRLLNVKLSTNSMSLYAEVGRFPLYIGRYLRIIKYFLKLHQKKQGNCILTTVINMQRLEIETQNNTVNWSSKARKILNQTGFTDVWLFPGSVIIESFIPLLKTRLRDQYVSEWRVNVDSSTSLILYKELKPVFERSLYLDVIDNKKHRNIIAKIRLSSHNLLIETGRHYSISRNERKCAICNLNDLEDEYHFILKCPFYLEERTKYISSYFSVRPSMHKFLTLLNSNNKGTLRKLAIYCLKCFKKRDNFIFT</sequence>
<comment type="caution">
    <text evidence="2">The sequence shown here is derived from an EMBL/GenBank/DDBJ whole genome shotgun (WGS) entry which is preliminary data.</text>
</comment>
<dbReference type="AlphaFoldDB" id="A0A9D4L8M2"/>
<feature type="domain" description="Reverse transcriptase" evidence="1">
    <location>
        <begin position="421"/>
        <end position="696"/>
    </location>
</feature>
<dbReference type="Gene3D" id="3.30.70.270">
    <property type="match status" value="1"/>
</dbReference>
<evidence type="ECO:0000313" key="3">
    <source>
        <dbReference type="Proteomes" id="UP000828390"/>
    </source>
</evidence>
<reference evidence="2" key="1">
    <citation type="journal article" date="2019" name="bioRxiv">
        <title>The Genome of the Zebra Mussel, Dreissena polymorpha: A Resource for Invasive Species Research.</title>
        <authorList>
            <person name="McCartney M.A."/>
            <person name="Auch B."/>
            <person name="Kono T."/>
            <person name="Mallez S."/>
            <person name="Zhang Y."/>
            <person name="Obille A."/>
            <person name="Becker A."/>
            <person name="Abrahante J.E."/>
            <person name="Garbe J."/>
            <person name="Badalamenti J.P."/>
            <person name="Herman A."/>
            <person name="Mangelson H."/>
            <person name="Liachko I."/>
            <person name="Sullivan S."/>
            <person name="Sone E.D."/>
            <person name="Koren S."/>
            <person name="Silverstein K.A.T."/>
            <person name="Beckman K.B."/>
            <person name="Gohl D.M."/>
        </authorList>
    </citation>
    <scope>NUCLEOTIDE SEQUENCE</scope>
    <source>
        <strain evidence="2">Duluth1</strain>
        <tissue evidence="2">Whole animal</tissue>
    </source>
</reference>
<dbReference type="InterPro" id="IPR043502">
    <property type="entry name" value="DNA/RNA_pol_sf"/>
</dbReference>
<dbReference type="Pfam" id="PF00078">
    <property type="entry name" value="RVT_1"/>
    <property type="match status" value="1"/>
</dbReference>
<proteinExistence type="predicted"/>
<dbReference type="InterPro" id="IPR000477">
    <property type="entry name" value="RT_dom"/>
</dbReference>
<dbReference type="PANTHER" id="PTHR47027:SF20">
    <property type="entry name" value="REVERSE TRANSCRIPTASE-LIKE PROTEIN WITH RNA-DIRECTED DNA POLYMERASE DOMAIN"/>
    <property type="match status" value="1"/>
</dbReference>
<dbReference type="PANTHER" id="PTHR47027">
    <property type="entry name" value="REVERSE TRANSCRIPTASE DOMAIN-CONTAINING PROTEIN"/>
    <property type="match status" value="1"/>
</dbReference>
<dbReference type="PROSITE" id="PS50878">
    <property type="entry name" value="RT_POL"/>
    <property type="match status" value="1"/>
</dbReference>
<gene>
    <name evidence="2" type="ORF">DPMN_096388</name>
</gene>
<evidence type="ECO:0000259" key="1">
    <source>
        <dbReference type="PROSITE" id="PS50878"/>
    </source>
</evidence>
<dbReference type="Proteomes" id="UP000828390">
    <property type="component" value="Unassembled WGS sequence"/>
</dbReference>
<reference evidence="2" key="2">
    <citation type="submission" date="2020-11" db="EMBL/GenBank/DDBJ databases">
        <authorList>
            <person name="McCartney M.A."/>
            <person name="Auch B."/>
            <person name="Kono T."/>
            <person name="Mallez S."/>
            <person name="Becker A."/>
            <person name="Gohl D.M."/>
            <person name="Silverstein K.A.T."/>
            <person name="Koren S."/>
            <person name="Bechman K.B."/>
            <person name="Herman A."/>
            <person name="Abrahante J.E."/>
            <person name="Garbe J."/>
        </authorList>
    </citation>
    <scope>NUCLEOTIDE SEQUENCE</scope>
    <source>
        <strain evidence="2">Duluth1</strain>
        <tissue evidence="2">Whole animal</tissue>
    </source>
</reference>
<dbReference type="EMBL" id="JAIWYP010000003">
    <property type="protein sequence ID" value="KAH3853853.1"/>
    <property type="molecule type" value="Genomic_DNA"/>
</dbReference>
<accession>A0A9D4L8M2</accession>
<keyword evidence="3" id="KW-1185">Reference proteome</keyword>
<dbReference type="SUPFAM" id="SSF56672">
    <property type="entry name" value="DNA/RNA polymerases"/>
    <property type="match status" value="1"/>
</dbReference>
<dbReference type="InterPro" id="IPR036691">
    <property type="entry name" value="Endo/exonu/phosph_ase_sf"/>
</dbReference>
<dbReference type="InterPro" id="IPR043128">
    <property type="entry name" value="Rev_trsase/Diguanyl_cyclase"/>
</dbReference>
<name>A0A9D4L8M2_DREPO</name>
<dbReference type="Gene3D" id="3.60.10.10">
    <property type="entry name" value="Endonuclease/exonuclease/phosphatase"/>
    <property type="match status" value="1"/>
</dbReference>
<dbReference type="CDD" id="cd01650">
    <property type="entry name" value="RT_nLTR_like"/>
    <property type="match status" value="1"/>
</dbReference>